<dbReference type="Proteomes" id="UP000053240">
    <property type="component" value="Unassembled WGS sequence"/>
</dbReference>
<dbReference type="EMBL" id="KQ460890">
    <property type="protein sequence ID" value="KPJ10932.1"/>
    <property type="molecule type" value="Genomic_DNA"/>
</dbReference>
<protein>
    <submittedName>
        <fullName evidence="1">Uncharacterized protein</fullName>
    </submittedName>
</protein>
<reference evidence="1 2" key="1">
    <citation type="journal article" date="2015" name="Nat. Commun.">
        <title>Outbred genome sequencing and CRISPR/Cas9 gene editing in butterflies.</title>
        <authorList>
            <person name="Li X."/>
            <person name="Fan D."/>
            <person name="Zhang W."/>
            <person name="Liu G."/>
            <person name="Zhang L."/>
            <person name="Zhao L."/>
            <person name="Fang X."/>
            <person name="Chen L."/>
            <person name="Dong Y."/>
            <person name="Chen Y."/>
            <person name="Ding Y."/>
            <person name="Zhao R."/>
            <person name="Feng M."/>
            <person name="Zhu Y."/>
            <person name="Feng Y."/>
            <person name="Jiang X."/>
            <person name="Zhu D."/>
            <person name="Xiang H."/>
            <person name="Feng X."/>
            <person name="Li S."/>
            <person name="Wang J."/>
            <person name="Zhang G."/>
            <person name="Kronforst M.R."/>
            <person name="Wang W."/>
        </authorList>
    </citation>
    <scope>NUCLEOTIDE SEQUENCE [LARGE SCALE GENOMIC DNA]</scope>
    <source>
        <strain evidence="1">Ya'a_city_454_Pm</strain>
        <tissue evidence="1">Whole body</tissue>
    </source>
</reference>
<dbReference type="InParanoid" id="A0A194QZQ1"/>
<gene>
    <name evidence="1" type="ORF">RR48_10112</name>
</gene>
<name>A0A194QZQ1_PAPMA</name>
<proteinExistence type="predicted"/>
<evidence type="ECO:0000313" key="2">
    <source>
        <dbReference type="Proteomes" id="UP000053240"/>
    </source>
</evidence>
<dbReference type="AlphaFoldDB" id="A0A194QZQ1"/>
<sequence length="276" mass="29786">MIEKVLPLIAIISTANSQLYPVTIPCSQGGISPVALQPVYAKVRAAPPPSLAVPPSVLAPIPRGVLPNTNIVLPKQQLVCPVEYSIIGPSLSTLPLPTPTISEPCHTPLSIPTYPEYILTDYTNDLCVPEPVFDILGCLDPILTRYGTISEVLIPEIPQNPLISPFLPAASPVSSLAPPIAAINTEGLILRNVNNLSPNKPYNGQAIASQNAPQYNILSIPKRMIYSGQTNRMTRRSNSNDLLANKLRLSALQNVLAATETRKAGKQINLRNIRFQ</sequence>
<evidence type="ECO:0000313" key="1">
    <source>
        <dbReference type="EMBL" id="KPJ10932.1"/>
    </source>
</evidence>
<keyword evidence="2" id="KW-1185">Reference proteome</keyword>
<organism evidence="1 2">
    <name type="scientific">Papilio machaon</name>
    <name type="common">Old World swallowtail butterfly</name>
    <dbReference type="NCBI Taxonomy" id="76193"/>
    <lineage>
        <taxon>Eukaryota</taxon>
        <taxon>Metazoa</taxon>
        <taxon>Ecdysozoa</taxon>
        <taxon>Arthropoda</taxon>
        <taxon>Hexapoda</taxon>
        <taxon>Insecta</taxon>
        <taxon>Pterygota</taxon>
        <taxon>Neoptera</taxon>
        <taxon>Endopterygota</taxon>
        <taxon>Lepidoptera</taxon>
        <taxon>Glossata</taxon>
        <taxon>Ditrysia</taxon>
        <taxon>Papilionoidea</taxon>
        <taxon>Papilionidae</taxon>
        <taxon>Papilioninae</taxon>
        <taxon>Papilio</taxon>
    </lineage>
</organism>
<accession>A0A194QZQ1</accession>